<name>A0ABU7U0K6_9PROT</name>
<evidence type="ECO:0000313" key="1">
    <source>
        <dbReference type="EMBL" id="MEE8658415.1"/>
    </source>
</evidence>
<dbReference type="Gene3D" id="3.40.50.1240">
    <property type="entry name" value="Phosphoglycerate mutase-like"/>
    <property type="match status" value="1"/>
</dbReference>
<sequence length="173" mass="19474">MRLTLIRHPPIENPRHVCYGRSARPLAPGWQRIARAWPMRGRIYCSPSARCLTPARFAVGTICHLQVDSRLAEIDFGAWEEVPWDVIPRCELDAWARDPENFRPGGGESVSMLQKRLAPLWQEVTGQEIDATVVTHGGPSKILMAWAEGRRWRLSDPPLLPGCIATFNITTPT</sequence>
<keyword evidence="2" id="KW-1185">Reference proteome</keyword>
<dbReference type="Pfam" id="PF00300">
    <property type="entry name" value="His_Phos_1"/>
    <property type="match status" value="1"/>
</dbReference>
<dbReference type="InterPro" id="IPR029033">
    <property type="entry name" value="His_PPase_superfam"/>
</dbReference>
<reference evidence="1 2" key="1">
    <citation type="submission" date="2023-10" db="EMBL/GenBank/DDBJ databases">
        <title>Sorlinia euscelidii gen. nov., sp. nov., an acetic acid bacteria isolated from the gut of Euscelidius variegatus emitter.</title>
        <authorList>
            <person name="Michoud G."/>
            <person name="Marasco R."/>
            <person name="Seferji K."/>
            <person name="Gonella E."/>
            <person name="Garuglieri E."/>
            <person name="Alma A."/>
            <person name="Mapelli F."/>
            <person name="Borin S."/>
            <person name="Daffonchio D."/>
            <person name="Crotti E."/>
        </authorList>
    </citation>
    <scope>NUCLEOTIDE SEQUENCE [LARGE SCALE GENOMIC DNA]</scope>
    <source>
        <strain evidence="1 2">EV16P</strain>
    </source>
</reference>
<dbReference type="SUPFAM" id="SSF53254">
    <property type="entry name" value="Phosphoglycerate mutase-like"/>
    <property type="match status" value="1"/>
</dbReference>
<gene>
    <name evidence="1" type="ORF">DOFOFD_05260</name>
</gene>
<dbReference type="Proteomes" id="UP001312908">
    <property type="component" value="Unassembled WGS sequence"/>
</dbReference>
<proteinExistence type="predicted"/>
<organism evidence="1 2">
    <name type="scientific">Sorlinia euscelidii</name>
    <dbReference type="NCBI Taxonomy" id="3081148"/>
    <lineage>
        <taxon>Bacteria</taxon>
        <taxon>Pseudomonadati</taxon>
        <taxon>Pseudomonadota</taxon>
        <taxon>Alphaproteobacteria</taxon>
        <taxon>Acetobacterales</taxon>
        <taxon>Acetobacteraceae</taxon>
        <taxon>Sorlinia</taxon>
    </lineage>
</organism>
<protein>
    <recommendedName>
        <fullName evidence="3">Phosphoglycerate mutase</fullName>
    </recommendedName>
</protein>
<dbReference type="RefSeq" id="WP_394819349.1">
    <property type="nucleotide sequence ID" value="NZ_JAWJZY010000002.1"/>
</dbReference>
<evidence type="ECO:0008006" key="3">
    <source>
        <dbReference type="Google" id="ProtNLM"/>
    </source>
</evidence>
<dbReference type="EMBL" id="JAWJZY010000002">
    <property type="protein sequence ID" value="MEE8658415.1"/>
    <property type="molecule type" value="Genomic_DNA"/>
</dbReference>
<comment type="caution">
    <text evidence="1">The sequence shown here is derived from an EMBL/GenBank/DDBJ whole genome shotgun (WGS) entry which is preliminary data.</text>
</comment>
<evidence type="ECO:0000313" key="2">
    <source>
        <dbReference type="Proteomes" id="UP001312908"/>
    </source>
</evidence>
<dbReference type="SMART" id="SM00855">
    <property type="entry name" value="PGAM"/>
    <property type="match status" value="1"/>
</dbReference>
<accession>A0ABU7U0K6</accession>
<dbReference type="InterPro" id="IPR013078">
    <property type="entry name" value="His_Pase_superF_clade-1"/>
</dbReference>